<gene>
    <name evidence="12" type="ORF">GE061_010724</name>
</gene>
<dbReference type="Proteomes" id="UP000466442">
    <property type="component" value="Unassembled WGS sequence"/>
</dbReference>
<dbReference type="PROSITE" id="PS01359">
    <property type="entry name" value="ZF_PHD_1"/>
    <property type="match status" value="1"/>
</dbReference>
<feature type="domain" description="C2H2-type" evidence="11">
    <location>
        <begin position="291"/>
        <end position="318"/>
    </location>
</feature>
<dbReference type="SMART" id="SM00355">
    <property type="entry name" value="ZnF_C2H2"/>
    <property type="match status" value="4"/>
</dbReference>
<evidence type="ECO:0000256" key="7">
    <source>
        <dbReference type="ARBA" id="ARBA00023242"/>
    </source>
</evidence>
<evidence type="ECO:0008006" key="14">
    <source>
        <dbReference type="Google" id="ProtNLM"/>
    </source>
</evidence>
<feature type="domain" description="C2H2-type" evidence="11">
    <location>
        <begin position="234"/>
        <end position="262"/>
    </location>
</feature>
<evidence type="ECO:0000259" key="10">
    <source>
        <dbReference type="PROSITE" id="PS50016"/>
    </source>
</evidence>
<feature type="compositionally biased region" description="Basic and acidic residues" evidence="9">
    <location>
        <begin position="759"/>
        <end position="782"/>
    </location>
</feature>
<keyword evidence="3" id="KW-0479">Metal-binding</keyword>
<keyword evidence="4" id="KW-0677">Repeat</keyword>
<feature type="region of interest" description="Disordered" evidence="9">
    <location>
        <begin position="731"/>
        <end position="798"/>
    </location>
</feature>
<dbReference type="FunFam" id="3.30.160.60:FF:000448">
    <property type="entry name" value="RE1-silencing transcription factor A"/>
    <property type="match status" value="1"/>
</dbReference>
<accession>A0A8S9XVE7</accession>
<dbReference type="FunFam" id="3.30.160.60:FF:000151">
    <property type="entry name" value="Zinc finger and SCAN domain-containing 21"/>
    <property type="match status" value="1"/>
</dbReference>
<dbReference type="SUPFAM" id="SSF57667">
    <property type="entry name" value="beta-beta-alpha zinc fingers"/>
    <property type="match status" value="3"/>
</dbReference>
<dbReference type="InterPro" id="IPR011011">
    <property type="entry name" value="Znf_FYVE_PHD"/>
</dbReference>
<dbReference type="EMBL" id="WIXP02000003">
    <property type="protein sequence ID" value="KAF6213010.1"/>
    <property type="molecule type" value="Genomic_DNA"/>
</dbReference>
<dbReference type="FunFam" id="3.30.160.60:FF:000882">
    <property type="entry name" value="Predicted gene, 21060"/>
    <property type="match status" value="1"/>
</dbReference>
<dbReference type="AlphaFoldDB" id="A0A8S9XVE7"/>
<reference evidence="12" key="1">
    <citation type="journal article" date="2021" name="Mol. Ecol. Resour.">
        <title>Apolygus lucorum genome provides insights into omnivorousness and mesophyll feeding.</title>
        <authorList>
            <person name="Liu Y."/>
            <person name="Liu H."/>
            <person name="Wang H."/>
            <person name="Huang T."/>
            <person name="Liu B."/>
            <person name="Yang B."/>
            <person name="Yin L."/>
            <person name="Li B."/>
            <person name="Zhang Y."/>
            <person name="Zhang S."/>
            <person name="Jiang F."/>
            <person name="Zhang X."/>
            <person name="Ren Y."/>
            <person name="Wang B."/>
            <person name="Wang S."/>
            <person name="Lu Y."/>
            <person name="Wu K."/>
            <person name="Fan W."/>
            <person name="Wang G."/>
        </authorList>
    </citation>
    <scope>NUCLEOTIDE SEQUENCE</scope>
    <source>
        <strain evidence="12">12Hb</strain>
    </source>
</reference>
<dbReference type="InterPro" id="IPR013087">
    <property type="entry name" value="Znf_C2H2_type"/>
</dbReference>
<keyword evidence="6" id="KW-0862">Zinc</keyword>
<evidence type="ECO:0000256" key="6">
    <source>
        <dbReference type="ARBA" id="ARBA00022833"/>
    </source>
</evidence>
<dbReference type="PROSITE" id="PS50157">
    <property type="entry name" value="ZINC_FINGER_C2H2_2"/>
    <property type="match status" value="4"/>
</dbReference>
<feature type="domain" description="PHD-type" evidence="10">
    <location>
        <begin position="82"/>
        <end position="139"/>
    </location>
</feature>
<evidence type="ECO:0000256" key="2">
    <source>
        <dbReference type="ARBA" id="ARBA00006991"/>
    </source>
</evidence>
<evidence type="ECO:0000256" key="8">
    <source>
        <dbReference type="PROSITE-ProRule" id="PRU00042"/>
    </source>
</evidence>
<feature type="compositionally biased region" description="Basic and acidic residues" evidence="9">
    <location>
        <begin position="731"/>
        <end position="749"/>
    </location>
</feature>
<feature type="region of interest" description="Disordered" evidence="9">
    <location>
        <begin position="608"/>
        <end position="654"/>
    </location>
</feature>
<dbReference type="PROSITE" id="PS00028">
    <property type="entry name" value="ZINC_FINGER_C2H2_1"/>
    <property type="match status" value="2"/>
</dbReference>
<evidence type="ECO:0000313" key="12">
    <source>
        <dbReference type="EMBL" id="KAF6213010.1"/>
    </source>
</evidence>
<dbReference type="PANTHER" id="PTHR24406">
    <property type="entry name" value="TRANSCRIPTIONAL REPRESSOR CTCFL-RELATED"/>
    <property type="match status" value="1"/>
</dbReference>
<dbReference type="InterPro" id="IPR001965">
    <property type="entry name" value="Znf_PHD"/>
</dbReference>
<evidence type="ECO:0000313" key="13">
    <source>
        <dbReference type="Proteomes" id="UP000466442"/>
    </source>
</evidence>
<dbReference type="Gene3D" id="3.30.40.10">
    <property type="entry name" value="Zinc/RING finger domain, C3HC4 (zinc finger)"/>
    <property type="match status" value="1"/>
</dbReference>
<evidence type="ECO:0000256" key="5">
    <source>
        <dbReference type="ARBA" id="ARBA00022771"/>
    </source>
</evidence>
<feature type="domain" description="C2H2-type" evidence="11">
    <location>
        <begin position="319"/>
        <end position="346"/>
    </location>
</feature>
<dbReference type="InterPro" id="IPR013083">
    <property type="entry name" value="Znf_RING/FYVE/PHD"/>
</dbReference>
<proteinExistence type="inferred from homology"/>
<evidence type="ECO:0000256" key="3">
    <source>
        <dbReference type="ARBA" id="ARBA00022723"/>
    </source>
</evidence>
<dbReference type="SUPFAM" id="SSF57903">
    <property type="entry name" value="FYVE/PHD zinc finger"/>
    <property type="match status" value="1"/>
</dbReference>
<dbReference type="OrthoDB" id="6772069at2759"/>
<feature type="domain" description="C2H2-type" evidence="11">
    <location>
        <begin position="263"/>
        <end position="290"/>
    </location>
</feature>
<comment type="caution">
    <text evidence="12">The sequence shown here is derived from an EMBL/GenBank/DDBJ whole genome shotgun (WGS) entry which is preliminary data.</text>
</comment>
<name>A0A8S9XVE7_APOLU</name>
<dbReference type="InterPro" id="IPR050888">
    <property type="entry name" value="ZnF_C2H2-type_TF"/>
</dbReference>
<evidence type="ECO:0000256" key="1">
    <source>
        <dbReference type="ARBA" id="ARBA00004123"/>
    </source>
</evidence>
<dbReference type="InterPro" id="IPR019786">
    <property type="entry name" value="Zinc_finger_PHD-type_CS"/>
</dbReference>
<dbReference type="SMART" id="SM00249">
    <property type="entry name" value="PHD"/>
    <property type="match status" value="1"/>
</dbReference>
<dbReference type="InterPro" id="IPR036236">
    <property type="entry name" value="Znf_C2H2_sf"/>
</dbReference>
<evidence type="ECO:0000256" key="4">
    <source>
        <dbReference type="ARBA" id="ARBA00022737"/>
    </source>
</evidence>
<comment type="subcellular location">
    <subcellularLocation>
        <location evidence="1">Nucleus</location>
    </subcellularLocation>
</comment>
<organism evidence="12 13">
    <name type="scientific">Apolygus lucorum</name>
    <name type="common">Small green plant bug</name>
    <name type="synonym">Lygocoris lucorum</name>
    <dbReference type="NCBI Taxonomy" id="248454"/>
    <lineage>
        <taxon>Eukaryota</taxon>
        <taxon>Metazoa</taxon>
        <taxon>Ecdysozoa</taxon>
        <taxon>Arthropoda</taxon>
        <taxon>Hexapoda</taxon>
        <taxon>Insecta</taxon>
        <taxon>Pterygota</taxon>
        <taxon>Neoptera</taxon>
        <taxon>Paraneoptera</taxon>
        <taxon>Hemiptera</taxon>
        <taxon>Heteroptera</taxon>
        <taxon>Panheteroptera</taxon>
        <taxon>Cimicomorpha</taxon>
        <taxon>Miridae</taxon>
        <taxon>Mirini</taxon>
        <taxon>Apolygus</taxon>
    </lineage>
</organism>
<feature type="region of interest" description="Disordered" evidence="9">
    <location>
        <begin position="493"/>
        <end position="528"/>
    </location>
</feature>
<keyword evidence="5 8" id="KW-0863">Zinc-finger</keyword>
<evidence type="ECO:0000259" key="11">
    <source>
        <dbReference type="PROSITE" id="PS50157"/>
    </source>
</evidence>
<dbReference type="GO" id="GO:0005634">
    <property type="term" value="C:nucleus"/>
    <property type="evidence" value="ECO:0007669"/>
    <property type="project" value="UniProtKB-SubCell"/>
</dbReference>
<evidence type="ECO:0000256" key="9">
    <source>
        <dbReference type="SAM" id="MobiDB-lite"/>
    </source>
</evidence>
<sequence length="798" mass="90454">MVMEDRIVSSVDDFIDNMDESVQEARNVYTETFDFVKRETTDYSKFFDSSDHATNSIMQELQNDVQHPRGPQDLAVEEVDEEITCPFCLVVVKDNDQAVQCDGICDKWYHIHCVEVGVEEYQSLSKTDVPWICPYCPENDVRSKPEKIIMKKEEVDDLPSSPMSKHEEYYPSSCDDFEMSCSDGESTSDIVVTTVPVNVRSLPTKYSDKRDVNRMVVTRISRERKGLHKKKLQYKCDECDSSYTTLQYLNRHKRTIHLREKPFKCELCAYATSNKDHLKIHMMRHKDERPFQCKECNSKFYRKGDLKVHLRVHTGEKPYNCGQCDFSSSRRGNLMYHLKQHSGDKLKCSDVTFMGIQDYLWNNLRILPDTSVLSQLIQEINLPSILLSTNTISRYGHLPVIDSLHLQAYEITLASRPVDSVYINGCNISKEPDGETPQLELITAAPSGGLESDCTTEAEMVIIEARMSVPIEPLQDSSSIPDIVVPLISSITPEDQHVGSSSPTPTSKEEPQPKISQPGVTLQDHETSQRLRNWERFVTLGRINELLELLDIPLCYSEELVALLHITPAGQGCSNGACGPDCNVDRNCRHDGTDVRRNASHNVDRDFRHDGMDVRRNPSHNVGNRIAPHNVGDHRNDASRNVGRNFRHDGTDVRRNASHNVDRNFRHDGMDVRRNASHNVDRDFRHDGMDVRRNPYHNVDYGIASHNVGNGLAFPDVSDNRNVAFHNADRNFHHNGTDDPCNTDHDVGDNRNVASHNGGRNDHNGRPNHGDTIAHNDSDHHATGRRGTHADGTLSCGI</sequence>
<comment type="similarity">
    <text evidence="2">Belongs to the krueppel C2H2-type zinc-finger protein family.</text>
</comment>
<dbReference type="Pfam" id="PF00096">
    <property type="entry name" value="zf-C2H2"/>
    <property type="match status" value="3"/>
</dbReference>
<keyword evidence="13" id="KW-1185">Reference proteome</keyword>
<keyword evidence="7" id="KW-0539">Nucleus</keyword>
<dbReference type="PROSITE" id="PS50016">
    <property type="entry name" value="ZF_PHD_2"/>
    <property type="match status" value="1"/>
</dbReference>
<dbReference type="Gene3D" id="3.30.160.60">
    <property type="entry name" value="Classic Zinc Finger"/>
    <property type="match status" value="4"/>
</dbReference>
<dbReference type="GO" id="GO:0008270">
    <property type="term" value="F:zinc ion binding"/>
    <property type="evidence" value="ECO:0007669"/>
    <property type="project" value="UniProtKB-KW"/>
</dbReference>
<protein>
    <recommendedName>
        <fullName evidence="14">PHD-type domain-containing protein</fullName>
    </recommendedName>
</protein>
<dbReference type="Pfam" id="PF00628">
    <property type="entry name" value="PHD"/>
    <property type="match status" value="1"/>
</dbReference>
<dbReference type="InterPro" id="IPR019787">
    <property type="entry name" value="Znf_PHD-finger"/>
</dbReference>